<keyword evidence="3" id="KW-0238">DNA-binding</keyword>
<dbReference type="InterPro" id="IPR015300">
    <property type="entry name" value="DNA-bd_pseudobarrel_sf"/>
</dbReference>
<keyword evidence="5" id="KW-0539">Nucleus</keyword>
<keyword evidence="2" id="KW-0805">Transcription regulation</keyword>
<organism evidence="7 8">
    <name type="scientific">Daucus carota subsp. sativus</name>
    <name type="common">Carrot</name>
    <dbReference type="NCBI Taxonomy" id="79200"/>
    <lineage>
        <taxon>Eukaryota</taxon>
        <taxon>Viridiplantae</taxon>
        <taxon>Streptophyta</taxon>
        <taxon>Embryophyta</taxon>
        <taxon>Tracheophyta</taxon>
        <taxon>Spermatophyta</taxon>
        <taxon>Magnoliopsida</taxon>
        <taxon>eudicotyledons</taxon>
        <taxon>Gunneridae</taxon>
        <taxon>Pentapetalae</taxon>
        <taxon>asterids</taxon>
        <taxon>campanulids</taxon>
        <taxon>Apiales</taxon>
        <taxon>Apiaceae</taxon>
        <taxon>Apioideae</taxon>
        <taxon>Scandiceae</taxon>
        <taxon>Daucinae</taxon>
        <taxon>Daucus</taxon>
        <taxon>Daucus sect. Daucus</taxon>
    </lineage>
</organism>
<evidence type="ECO:0000256" key="4">
    <source>
        <dbReference type="ARBA" id="ARBA00023163"/>
    </source>
</evidence>
<comment type="subcellular location">
    <subcellularLocation>
        <location evidence="1">Nucleus</location>
    </subcellularLocation>
</comment>
<dbReference type="PANTHER" id="PTHR31920">
    <property type="entry name" value="B3 DOMAIN-CONTAINING"/>
    <property type="match status" value="1"/>
</dbReference>
<feature type="compositionally biased region" description="Basic and acidic residues" evidence="6">
    <location>
        <begin position="21"/>
        <end position="30"/>
    </location>
</feature>
<dbReference type="Proteomes" id="UP000077755">
    <property type="component" value="Chromosome 4"/>
</dbReference>
<protein>
    <recommendedName>
        <fullName evidence="9">TF-B3 domain-containing protein</fullName>
    </recommendedName>
</protein>
<gene>
    <name evidence="7" type="ORF">DCAR_0414554</name>
</gene>
<dbReference type="GO" id="GO:0003677">
    <property type="term" value="F:DNA binding"/>
    <property type="evidence" value="ECO:0007669"/>
    <property type="project" value="UniProtKB-KW"/>
</dbReference>
<evidence type="ECO:0000313" key="7">
    <source>
        <dbReference type="EMBL" id="WOG95244.1"/>
    </source>
</evidence>
<proteinExistence type="predicted"/>
<feature type="region of interest" description="Disordered" evidence="6">
    <location>
        <begin position="1"/>
        <end position="32"/>
    </location>
</feature>
<sequence length="517" mass="59096">MEYSDHSSEEYSSDDSLYGEIDGKSTEKRSQARIKAKTVPYLFHDRHGRYKHPKIKLLCTEGFKYKCRYDREEGKIVGLQRFFRDHWVTQNSIITFQWPGGRCFLVRIYKPTGIEADYNWFNPRKCQSFKDSFDINDPKYSSGGSMVEEEKAKALLMFNGMREQVGMYEMVVTESCLEKNSKTLEIKGHMQKMCEQWNSGDVIKLKFVKKVWKIEITKKEGVTFFGPGWFECCDEAALMAGDTLVLRTCKDPLELLACVLKMTELQLIEKSIGCDQIGISFLQFGHDLLINDGVMIPPLVVTNFFESLLEKVDTVLCGGREWQVKYSKDTKMLSGLLPIMREYEVKIRDTIFFTVARDGESVVKIFRRDGMEVRYCKAIVEDGKVQEPFLQREEVSHVEVIDVSDDEAPMDVEKDGHALVATEIMQASHVDGRSHGVDVSDDEAPMDIETDHHALVFTELMQASHVDGRSHGVYLGKSLESAARDWKSGMTVIFNKGRNSWPIGVIETNNSIRFSKG</sequence>
<dbReference type="InterPro" id="IPR050655">
    <property type="entry name" value="Plant_B3_domain"/>
</dbReference>
<keyword evidence="4" id="KW-0804">Transcription</keyword>
<dbReference type="EMBL" id="CP093346">
    <property type="protein sequence ID" value="WOG95244.1"/>
    <property type="molecule type" value="Genomic_DNA"/>
</dbReference>
<name>A0AAF0WTL6_DAUCS</name>
<evidence type="ECO:0000256" key="5">
    <source>
        <dbReference type="ARBA" id="ARBA00023242"/>
    </source>
</evidence>
<dbReference type="AlphaFoldDB" id="A0AAF0WTL6"/>
<reference evidence="7" key="2">
    <citation type="submission" date="2022-03" db="EMBL/GenBank/DDBJ databases">
        <title>Draft title - Genomic analysis of global carrot germplasm unveils the trajectory of domestication and the origin of high carotenoid orange carrot.</title>
        <authorList>
            <person name="Iorizzo M."/>
            <person name="Ellison S."/>
            <person name="Senalik D."/>
            <person name="Macko-Podgorni A."/>
            <person name="Grzebelus D."/>
            <person name="Bostan H."/>
            <person name="Rolling W."/>
            <person name="Curaba J."/>
            <person name="Simon P."/>
        </authorList>
    </citation>
    <scope>NUCLEOTIDE SEQUENCE</scope>
    <source>
        <tissue evidence="7">Leaf</tissue>
    </source>
</reference>
<evidence type="ECO:0000256" key="3">
    <source>
        <dbReference type="ARBA" id="ARBA00023125"/>
    </source>
</evidence>
<evidence type="ECO:0000256" key="6">
    <source>
        <dbReference type="SAM" id="MobiDB-lite"/>
    </source>
</evidence>
<dbReference type="PANTHER" id="PTHR31920:SF122">
    <property type="entry name" value="B3 DOMAIN-CONTAINING PROTEIN REM23"/>
    <property type="match status" value="1"/>
</dbReference>
<accession>A0AAF0WTL6</accession>
<evidence type="ECO:0000256" key="2">
    <source>
        <dbReference type="ARBA" id="ARBA00023015"/>
    </source>
</evidence>
<evidence type="ECO:0000256" key="1">
    <source>
        <dbReference type="ARBA" id="ARBA00004123"/>
    </source>
</evidence>
<evidence type="ECO:0000313" key="8">
    <source>
        <dbReference type="Proteomes" id="UP000077755"/>
    </source>
</evidence>
<dbReference type="Gene3D" id="2.40.330.10">
    <property type="entry name" value="DNA-binding pseudobarrel domain"/>
    <property type="match status" value="1"/>
</dbReference>
<dbReference type="GO" id="GO:0005634">
    <property type="term" value="C:nucleus"/>
    <property type="evidence" value="ECO:0007669"/>
    <property type="project" value="UniProtKB-SubCell"/>
</dbReference>
<keyword evidence="8" id="KW-1185">Reference proteome</keyword>
<reference evidence="7" key="1">
    <citation type="journal article" date="2016" name="Nat. Genet.">
        <title>A high-quality carrot genome assembly provides new insights into carotenoid accumulation and asterid genome evolution.</title>
        <authorList>
            <person name="Iorizzo M."/>
            <person name="Ellison S."/>
            <person name="Senalik D."/>
            <person name="Zeng P."/>
            <person name="Satapoomin P."/>
            <person name="Huang J."/>
            <person name="Bowman M."/>
            <person name="Iovene M."/>
            <person name="Sanseverino W."/>
            <person name="Cavagnaro P."/>
            <person name="Yildiz M."/>
            <person name="Macko-Podgorni A."/>
            <person name="Moranska E."/>
            <person name="Grzebelus E."/>
            <person name="Grzebelus D."/>
            <person name="Ashrafi H."/>
            <person name="Zheng Z."/>
            <person name="Cheng S."/>
            <person name="Spooner D."/>
            <person name="Van Deynze A."/>
            <person name="Simon P."/>
        </authorList>
    </citation>
    <scope>NUCLEOTIDE SEQUENCE</scope>
    <source>
        <tissue evidence="7">Leaf</tissue>
    </source>
</reference>
<evidence type="ECO:0008006" key="9">
    <source>
        <dbReference type="Google" id="ProtNLM"/>
    </source>
</evidence>
<dbReference type="SUPFAM" id="SSF101936">
    <property type="entry name" value="DNA-binding pseudobarrel domain"/>
    <property type="match status" value="3"/>
</dbReference>